<dbReference type="STRING" id="4829.A0A163IXF8"/>
<dbReference type="SUPFAM" id="SSF52540">
    <property type="entry name" value="P-loop containing nucleoside triphosphate hydrolases"/>
    <property type="match status" value="1"/>
</dbReference>
<evidence type="ECO:0000256" key="2">
    <source>
        <dbReference type="ARBA" id="ARBA00023161"/>
    </source>
</evidence>
<evidence type="ECO:0000256" key="3">
    <source>
        <dbReference type="SAM" id="MobiDB-lite"/>
    </source>
</evidence>
<dbReference type="PANTHER" id="PTHR14270">
    <property type="entry name" value="NONSENSE-MEDIATED MRNA DECAY FACTOR SMG9"/>
    <property type="match status" value="1"/>
</dbReference>
<sequence length="378" mass="42400">MSNSPPPPNNQEVSTQAPMILERRDRTASSESTKPALYDPNSPKRNVKLLRSAQFPAIGQEQQQPMKAPRSSVKKQPPSSSSTPLNRQEAASSPSQQQQQVGPSPSCTPFFRRNEQFNVEAITKILTDSPGHYVVGVVGNQGVGKSSILSSFTEQPDVTFAAQPNDLFLSLGHKTSGIDMHVCPERMILLDTEPIMCWTVLEKALRYHSTDGTHPDLWLEMDALYNLVFLLSVCNVVIVVSDGTELDINMIRCLQRAEMLKFQLPDFPLIPPNNLGQAQQDMNYYPDIVFVCNKCQPDDFTLTSKTNVVSDVIWDYQKVLGLLEVYYPPTTKRQMIGTLQISTSYHTLSTFGHHHHHHHHHERTVLKATTMTLKPSEP</sequence>
<dbReference type="Proteomes" id="UP000078561">
    <property type="component" value="Unassembled WGS sequence"/>
</dbReference>
<protein>
    <recommendedName>
        <fullName evidence="6">Protein SMG9</fullName>
    </recommendedName>
</protein>
<evidence type="ECO:0000313" key="5">
    <source>
        <dbReference type="Proteomes" id="UP000078561"/>
    </source>
</evidence>
<accession>A0A163IXF8</accession>
<feature type="compositionally biased region" description="Low complexity" evidence="3">
    <location>
        <begin position="69"/>
        <end position="84"/>
    </location>
</feature>
<dbReference type="OrthoDB" id="79514at2759"/>
<comment type="similarity">
    <text evidence="1">Belongs to the SMG9 family.</text>
</comment>
<gene>
    <name evidence="4" type="primary">ABSGL_01256.1 scaffold 1223</name>
</gene>
<keyword evidence="5" id="KW-1185">Reference proteome</keyword>
<dbReference type="InterPro" id="IPR027417">
    <property type="entry name" value="P-loop_NTPase"/>
</dbReference>
<feature type="region of interest" description="Disordered" evidence="3">
    <location>
        <begin position="1"/>
        <end position="110"/>
    </location>
</feature>
<evidence type="ECO:0000313" key="4">
    <source>
        <dbReference type="EMBL" id="SAL95915.1"/>
    </source>
</evidence>
<dbReference type="InterPro" id="IPR039177">
    <property type="entry name" value="SMG9"/>
</dbReference>
<feature type="compositionally biased region" description="Low complexity" evidence="3">
    <location>
        <begin position="92"/>
        <end position="105"/>
    </location>
</feature>
<dbReference type="InParanoid" id="A0A163IXF8"/>
<dbReference type="GO" id="GO:0000184">
    <property type="term" value="P:nuclear-transcribed mRNA catabolic process, nonsense-mediated decay"/>
    <property type="evidence" value="ECO:0007669"/>
    <property type="project" value="UniProtKB-KW"/>
</dbReference>
<dbReference type="PANTHER" id="PTHR14270:SF0">
    <property type="entry name" value="NONSENSE-MEDIATED MRNA DECAY FACTOR SMG9"/>
    <property type="match status" value="1"/>
</dbReference>
<evidence type="ECO:0008006" key="6">
    <source>
        <dbReference type="Google" id="ProtNLM"/>
    </source>
</evidence>
<keyword evidence="2" id="KW-0866">Nonsense-mediated mRNA decay</keyword>
<name>A0A163IXF8_ABSGL</name>
<reference evidence="4" key="1">
    <citation type="submission" date="2016-04" db="EMBL/GenBank/DDBJ databases">
        <authorList>
            <person name="Evans L.H."/>
            <person name="Alamgir A."/>
            <person name="Owens N."/>
            <person name="Weber N.D."/>
            <person name="Virtaneva K."/>
            <person name="Barbian K."/>
            <person name="Babar A."/>
            <person name="Rosenke K."/>
        </authorList>
    </citation>
    <scope>NUCLEOTIDE SEQUENCE [LARGE SCALE GENOMIC DNA]</scope>
    <source>
        <strain evidence="4">CBS 101.48</strain>
    </source>
</reference>
<dbReference type="EMBL" id="LT550481">
    <property type="protein sequence ID" value="SAL95915.1"/>
    <property type="molecule type" value="Genomic_DNA"/>
</dbReference>
<evidence type="ECO:0000256" key="1">
    <source>
        <dbReference type="ARBA" id="ARBA00007712"/>
    </source>
</evidence>
<proteinExistence type="inferred from homology"/>
<dbReference type="AlphaFoldDB" id="A0A163IXF8"/>
<organism evidence="4">
    <name type="scientific">Absidia glauca</name>
    <name type="common">Pin mould</name>
    <dbReference type="NCBI Taxonomy" id="4829"/>
    <lineage>
        <taxon>Eukaryota</taxon>
        <taxon>Fungi</taxon>
        <taxon>Fungi incertae sedis</taxon>
        <taxon>Mucoromycota</taxon>
        <taxon>Mucoromycotina</taxon>
        <taxon>Mucoromycetes</taxon>
        <taxon>Mucorales</taxon>
        <taxon>Cunninghamellaceae</taxon>
        <taxon>Absidia</taxon>
    </lineage>
</organism>